<dbReference type="InterPro" id="IPR024071">
    <property type="entry name" value="S-Me-THD_C_sf"/>
</dbReference>
<sequence length="357" mass="37265">MREIGIEQLDDIARGAGILGTGGGGDPYIGKLLAREAIRRHGPVTVADIDEVPADATVVPVSAMGAPTVLLEKLPSGAEELTALRALEAVLGRPATHIVPIEIGGVNSMIPIAAAAESGLPLVDGDAMGRAFPEAQMVLPTLIGVSTTPMALADDKGNTLVVDAVSNLWSERIARSACVEMGCQVSCADTVLRGDQLRDGLVPATLTLAEDLGRAVRLARHEHADPVAAARDLLGGTRLLTGKVIDVERRTSGGFARGQASLEGLGADAGRTLRLNFQNEHLLATRDGEVVATTPDLICVLDTETGEPVTTENMRYGLRVTVIAAPCDPRWTTPAGLALAGPRYFGYDCDHVPLTLA</sequence>
<dbReference type="Pfam" id="PF06032">
    <property type="entry name" value="S-Me-THD_N"/>
    <property type="match status" value="1"/>
</dbReference>
<keyword evidence="4" id="KW-1185">Reference proteome</keyword>
<dbReference type="Pfam" id="PF20906">
    <property type="entry name" value="S-Me-THD_C"/>
    <property type="match status" value="1"/>
</dbReference>
<gene>
    <name evidence="3" type="ORF">ACFY05_24740</name>
</gene>
<reference evidence="3 4" key="1">
    <citation type="submission" date="2024-10" db="EMBL/GenBank/DDBJ databases">
        <title>The Natural Products Discovery Center: Release of the First 8490 Sequenced Strains for Exploring Actinobacteria Biosynthetic Diversity.</title>
        <authorList>
            <person name="Kalkreuter E."/>
            <person name="Kautsar S.A."/>
            <person name="Yang D."/>
            <person name="Bader C.D."/>
            <person name="Teijaro C.N."/>
            <person name="Fluegel L."/>
            <person name="Davis C.M."/>
            <person name="Simpson J.R."/>
            <person name="Lauterbach L."/>
            <person name="Steele A.D."/>
            <person name="Gui C."/>
            <person name="Meng S."/>
            <person name="Li G."/>
            <person name="Viehrig K."/>
            <person name="Ye F."/>
            <person name="Su P."/>
            <person name="Kiefer A.F."/>
            <person name="Nichols A."/>
            <person name="Cepeda A.J."/>
            <person name="Yan W."/>
            <person name="Fan B."/>
            <person name="Jiang Y."/>
            <person name="Adhikari A."/>
            <person name="Zheng C.-J."/>
            <person name="Schuster L."/>
            <person name="Cowan T.M."/>
            <person name="Smanski M.J."/>
            <person name="Chevrette M.G."/>
            <person name="De Carvalho L.P.S."/>
            <person name="Shen B."/>
        </authorList>
    </citation>
    <scope>NUCLEOTIDE SEQUENCE [LARGE SCALE GENOMIC DNA]</scope>
    <source>
        <strain evidence="3 4">NPDC001281</strain>
    </source>
</reference>
<comment type="caution">
    <text evidence="3">The sequence shown here is derived from an EMBL/GenBank/DDBJ whole genome shotgun (WGS) entry which is preliminary data.</text>
</comment>
<dbReference type="Gene3D" id="3.40.1610.10">
    <property type="entry name" value="CV3147-like domain"/>
    <property type="match status" value="1"/>
</dbReference>
<dbReference type="RefSeq" id="WP_066948356.1">
    <property type="nucleotide sequence ID" value="NZ_BBYK01000070.1"/>
</dbReference>
<proteinExistence type="predicted"/>
<evidence type="ECO:0000259" key="1">
    <source>
        <dbReference type="Pfam" id="PF06032"/>
    </source>
</evidence>
<dbReference type="SUPFAM" id="SSF160991">
    <property type="entry name" value="CV3147-like"/>
    <property type="match status" value="1"/>
</dbReference>
<dbReference type="InterPro" id="IPR027479">
    <property type="entry name" value="S-Me-THD_N_sf"/>
</dbReference>
<dbReference type="InterPro" id="IPR010318">
    <property type="entry name" value="S-Me-THD_N"/>
</dbReference>
<dbReference type="InterPro" id="IPR045079">
    <property type="entry name" value="Oxoprolinase-like"/>
</dbReference>
<feature type="domain" description="S-Me-THD-like C-terminal" evidence="2">
    <location>
        <begin position="166"/>
        <end position="354"/>
    </location>
</feature>
<feature type="domain" description="S-Me-THD N-terminal" evidence="1">
    <location>
        <begin position="8"/>
        <end position="163"/>
    </location>
</feature>
<evidence type="ECO:0000313" key="3">
    <source>
        <dbReference type="EMBL" id="MFF4776067.1"/>
    </source>
</evidence>
<name>A0ABW6V9R5_MICFU</name>
<dbReference type="Proteomes" id="UP001602119">
    <property type="component" value="Unassembled WGS sequence"/>
</dbReference>
<dbReference type="EMBL" id="JBIAXI010000015">
    <property type="protein sequence ID" value="MFF4776067.1"/>
    <property type="molecule type" value="Genomic_DNA"/>
</dbReference>
<accession>A0ABW6V9R5</accession>
<evidence type="ECO:0000313" key="4">
    <source>
        <dbReference type="Proteomes" id="UP001602119"/>
    </source>
</evidence>
<dbReference type="InterPro" id="IPR048350">
    <property type="entry name" value="S-Me-THD-like_C"/>
</dbReference>
<evidence type="ECO:0000259" key="2">
    <source>
        <dbReference type="Pfam" id="PF20906"/>
    </source>
</evidence>
<organism evidence="3 4">
    <name type="scientific">Microtetraspora fusca</name>
    <dbReference type="NCBI Taxonomy" id="1997"/>
    <lineage>
        <taxon>Bacteria</taxon>
        <taxon>Bacillati</taxon>
        <taxon>Actinomycetota</taxon>
        <taxon>Actinomycetes</taxon>
        <taxon>Streptosporangiales</taxon>
        <taxon>Streptosporangiaceae</taxon>
        <taxon>Microtetraspora</taxon>
    </lineage>
</organism>
<dbReference type="PANTHER" id="PTHR11365">
    <property type="entry name" value="5-OXOPROLINASE RELATED"/>
    <property type="match status" value="1"/>
</dbReference>
<dbReference type="PANTHER" id="PTHR11365:SF10">
    <property type="entry name" value="HYDANTOINASE_OXOPROLINASE"/>
    <property type="match status" value="1"/>
</dbReference>
<dbReference type="Gene3D" id="2.40.390.10">
    <property type="entry name" value="CV3147-like"/>
    <property type="match status" value="1"/>
</dbReference>
<protein>
    <submittedName>
        <fullName evidence="3">DUF917 domain-containing protein</fullName>
    </submittedName>
</protein>